<accession>A0ABY4WAN8</accession>
<dbReference type="PANTHER" id="PTHR39321">
    <property type="entry name" value="NICOTINATE-NUCLEOTIDE ADENYLYLTRANSFERASE-RELATED"/>
    <property type="match status" value="1"/>
</dbReference>
<evidence type="ECO:0000256" key="3">
    <source>
        <dbReference type="ARBA" id="ARBA00022642"/>
    </source>
</evidence>
<keyword evidence="5 10" id="KW-0548">Nucleotidyltransferase</keyword>
<evidence type="ECO:0000256" key="2">
    <source>
        <dbReference type="ARBA" id="ARBA00005019"/>
    </source>
</evidence>
<keyword evidence="13" id="KW-1185">Reference proteome</keyword>
<proteinExistence type="inferred from homology"/>
<dbReference type="InterPro" id="IPR005248">
    <property type="entry name" value="NadD/NMNAT"/>
</dbReference>
<evidence type="ECO:0000256" key="7">
    <source>
        <dbReference type="ARBA" id="ARBA00022840"/>
    </source>
</evidence>
<dbReference type="NCBIfam" id="TIGR00125">
    <property type="entry name" value="cyt_tran_rel"/>
    <property type="match status" value="1"/>
</dbReference>
<organism evidence="12 13">
    <name type="scientific">Brevibacillus ruminantium</name>
    <dbReference type="NCBI Taxonomy" id="2950604"/>
    <lineage>
        <taxon>Bacteria</taxon>
        <taxon>Bacillati</taxon>
        <taxon>Bacillota</taxon>
        <taxon>Bacilli</taxon>
        <taxon>Bacillales</taxon>
        <taxon>Paenibacillaceae</taxon>
        <taxon>Brevibacillus</taxon>
    </lineage>
</organism>
<dbReference type="EMBL" id="CP098755">
    <property type="protein sequence ID" value="USG63916.1"/>
    <property type="molecule type" value="Genomic_DNA"/>
</dbReference>
<evidence type="ECO:0000256" key="4">
    <source>
        <dbReference type="ARBA" id="ARBA00022679"/>
    </source>
</evidence>
<reference evidence="12" key="1">
    <citation type="submission" date="2022-06" db="EMBL/GenBank/DDBJ databases">
        <title>Genome sequencing of Brevibacillus sp. BB3-R1.</title>
        <authorList>
            <person name="Heo J."/>
            <person name="Lee D."/>
            <person name="Won M."/>
            <person name="Han B.-H."/>
            <person name="Hong S.-B."/>
            <person name="Kwon S.-W."/>
        </authorList>
    </citation>
    <scope>NUCLEOTIDE SEQUENCE</scope>
    <source>
        <strain evidence="12">BB3-R1</strain>
    </source>
</reference>
<evidence type="ECO:0000256" key="9">
    <source>
        <dbReference type="ARBA" id="ARBA00048721"/>
    </source>
</evidence>
<dbReference type="RefSeq" id="WP_251871000.1">
    <property type="nucleotide sequence ID" value="NZ_CP098755.1"/>
</dbReference>
<name>A0ABY4WAN8_9BACL</name>
<dbReference type="NCBIfam" id="NF000840">
    <property type="entry name" value="PRK00071.1-3"/>
    <property type="match status" value="1"/>
</dbReference>
<gene>
    <name evidence="10" type="primary">nadD</name>
    <name evidence="12" type="ORF">NDK47_17340</name>
</gene>
<dbReference type="GO" id="GO:0004515">
    <property type="term" value="F:nicotinate-nucleotide adenylyltransferase activity"/>
    <property type="evidence" value="ECO:0007669"/>
    <property type="project" value="UniProtKB-EC"/>
</dbReference>
<comment type="function">
    <text evidence="1 10">Catalyzes the reversible adenylation of nicotinate mononucleotide (NaMN) to nicotinic acid adenine dinucleotide (NaAD).</text>
</comment>
<keyword evidence="4 10" id="KW-0808">Transferase</keyword>
<sequence length="198" mass="22670">MDNKKKQIGIMGGTFDPIHLGHLLAAEQAREQAGLDEVWFMPTHIPPHKWRVELTEASQRLRMVELSVADHPAFRAHDLELHREGPSYTYDTVRTLLQTHPDCQFSFIIGGDMVQILPQWHRIDELVQMVRFIGLARPGTKLENSSYAGLVTFVEMPAWDLSSTLIREKVAQGKSIRYLVHPEVDRYIKERGLYGLAT</sequence>
<dbReference type="SUPFAM" id="SSF52374">
    <property type="entry name" value="Nucleotidylyl transferase"/>
    <property type="match status" value="1"/>
</dbReference>
<evidence type="ECO:0000256" key="8">
    <source>
        <dbReference type="ARBA" id="ARBA00023027"/>
    </source>
</evidence>
<dbReference type="InterPro" id="IPR004821">
    <property type="entry name" value="Cyt_trans-like"/>
</dbReference>
<protein>
    <recommendedName>
        <fullName evidence="10">Probable nicotinate-nucleotide adenylyltransferase</fullName>
        <ecNumber evidence="10">2.7.7.18</ecNumber>
    </recommendedName>
    <alternativeName>
        <fullName evidence="10">Deamido-NAD(+) diphosphorylase</fullName>
    </alternativeName>
    <alternativeName>
        <fullName evidence="10">Deamido-NAD(+) pyrophosphorylase</fullName>
    </alternativeName>
    <alternativeName>
        <fullName evidence="10">Nicotinate mononucleotide adenylyltransferase</fullName>
        <shortName evidence="10">NaMN adenylyltransferase</shortName>
    </alternativeName>
</protein>
<comment type="similarity">
    <text evidence="10">Belongs to the NadD family.</text>
</comment>
<dbReference type="NCBIfam" id="NF000841">
    <property type="entry name" value="PRK00071.1-4"/>
    <property type="match status" value="1"/>
</dbReference>
<keyword evidence="7 10" id="KW-0067">ATP-binding</keyword>
<evidence type="ECO:0000259" key="11">
    <source>
        <dbReference type="Pfam" id="PF01467"/>
    </source>
</evidence>
<dbReference type="Proteomes" id="UP001056500">
    <property type="component" value="Chromosome"/>
</dbReference>
<feature type="domain" description="Cytidyltransferase-like" evidence="11">
    <location>
        <begin position="10"/>
        <end position="169"/>
    </location>
</feature>
<evidence type="ECO:0000256" key="6">
    <source>
        <dbReference type="ARBA" id="ARBA00022741"/>
    </source>
</evidence>
<evidence type="ECO:0000313" key="13">
    <source>
        <dbReference type="Proteomes" id="UP001056500"/>
    </source>
</evidence>
<comment type="pathway">
    <text evidence="2 10">Cofactor biosynthesis; NAD(+) biosynthesis; deamido-NAD(+) from nicotinate D-ribonucleotide: step 1/1.</text>
</comment>
<evidence type="ECO:0000313" key="12">
    <source>
        <dbReference type="EMBL" id="USG63916.1"/>
    </source>
</evidence>
<dbReference type="Pfam" id="PF01467">
    <property type="entry name" value="CTP_transf_like"/>
    <property type="match status" value="1"/>
</dbReference>
<keyword evidence="8 10" id="KW-0520">NAD</keyword>
<evidence type="ECO:0000256" key="10">
    <source>
        <dbReference type="HAMAP-Rule" id="MF_00244"/>
    </source>
</evidence>
<dbReference type="CDD" id="cd02165">
    <property type="entry name" value="NMNAT"/>
    <property type="match status" value="1"/>
</dbReference>
<dbReference type="HAMAP" id="MF_00244">
    <property type="entry name" value="NaMN_adenylyltr"/>
    <property type="match status" value="1"/>
</dbReference>
<comment type="catalytic activity">
    <reaction evidence="9 10">
        <text>nicotinate beta-D-ribonucleotide + ATP + H(+) = deamido-NAD(+) + diphosphate</text>
        <dbReference type="Rhea" id="RHEA:22860"/>
        <dbReference type="ChEBI" id="CHEBI:15378"/>
        <dbReference type="ChEBI" id="CHEBI:30616"/>
        <dbReference type="ChEBI" id="CHEBI:33019"/>
        <dbReference type="ChEBI" id="CHEBI:57502"/>
        <dbReference type="ChEBI" id="CHEBI:58437"/>
        <dbReference type="EC" id="2.7.7.18"/>
    </reaction>
</comment>
<evidence type="ECO:0000256" key="1">
    <source>
        <dbReference type="ARBA" id="ARBA00002324"/>
    </source>
</evidence>
<keyword evidence="6 10" id="KW-0547">Nucleotide-binding</keyword>
<dbReference type="EC" id="2.7.7.18" evidence="10"/>
<keyword evidence="3 10" id="KW-0662">Pyridine nucleotide biosynthesis</keyword>
<dbReference type="InterPro" id="IPR014729">
    <property type="entry name" value="Rossmann-like_a/b/a_fold"/>
</dbReference>
<dbReference type="NCBIfam" id="TIGR00482">
    <property type="entry name" value="nicotinate (nicotinamide) nucleotide adenylyltransferase"/>
    <property type="match status" value="1"/>
</dbReference>
<dbReference type="PANTHER" id="PTHR39321:SF3">
    <property type="entry name" value="PHOSPHOPANTETHEINE ADENYLYLTRANSFERASE"/>
    <property type="match status" value="1"/>
</dbReference>
<dbReference type="Gene3D" id="3.40.50.620">
    <property type="entry name" value="HUPs"/>
    <property type="match status" value="1"/>
</dbReference>
<evidence type="ECO:0000256" key="5">
    <source>
        <dbReference type="ARBA" id="ARBA00022695"/>
    </source>
</evidence>